<name>A0A0Q3SH99_9BACI</name>
<keyword evidence="7" id="KW-1185">Reference proteome</keyword>
<dbReference type="GO" id="GO:0016020">
    <property type="term" value="C:membrane"/>
    <property type="evidence" value="ECO:0007669"/>
    <property type="project" value="UniProtKB-SubCell"/>
</dbReference>
<feature type="transmembrane region" description="Helical" evidence="5">
    <location>
        <begin position="12"/>
        <end position="30"/>
    </location>
</feature>
<dbReference type="NCBIfam" id="TIGR01592">
    <property type="entry name" value="holin_SPP1"/>
    <property type="match status" value="1"/>
</dbReference>
<comment type="caution">
    <text evidence="6">The sequence shown here is derived from an EMBL/GenBank/DDBJ whole genome shotgun (WGS) entry which is preliminary data.</text>
</comment>
<comment type="subcellular location">
    <subcellularLocation>
        <location evidence="1">Membrane</location>
    </subcellularLocation>
</comment>
<keyword evidence="3 5" id="KW-1133">Transmembrane helix</keyword>
<accession>A0A0Q3SH99</accession>
<evidence type="ECO:0000313" key="6">
    <source>
        <dbReference type="EMBL" id="KQL18868.1"/>
    </source>
</evidence>
<evidence type="ECO:0000256" key="5">
    <source>
        <dbReference type="SAM" id="Phobius"/>
    </source>
</evidence>
<dbReference type="InterPro" id="IPR006479">
    <property type="entry name" value="Holin"/>
</dbReference>
<feature type="transmembrane region" description="Helical" evidence="5">
    <location>
        <begin position="42"/>
        <end position="61"/>
    </location>
</feature>
<gene>
    <name evidence="6" type="ORF">AN957_10005</name>
</gene>
<evidence type="ECO:0000256" key="1">
    <source>
        <dbReference type="ARBA" id="ARBA00004370"/>
    </source>
</evidence>
<protein>
    <submittedName>
        <fullName evidence="6">Holin</fullName>
    </submittedName>
</protein>
<dbReference type="EMBL" id="LJIX01000006">
    <property type="protein sequence ID" value="KQL18868.1"/>
    <property type="molecule type" value="Genomic_DNA"/>
</dbReference>
<dbReference type="Pfam" id="PF04688">
    <property type="entry name" value="Holin_SPP1"/>
    <property type="match status" value="1"/>
</dbReference>
<evidence type="ECO:0000256" key="3">
    <source>
        <dbReference type="ARBA" id="ARBA00022989"/>
    </source>
</evidence>
<keyword evidence="4 5" id="KW-0472">Membrane</keyword>
<evidence type="ECO:0000313" key="7">
    <source>
        <dbReference type="Proteomes" id="UP000050996"/>
    </source>
</evidence>
<evidence type="ECO:0000256" key="2">
    <source>
        <dbReference type="ARBA" id="ARBA00022692"/>
    </source>
</evidence>
<sequence>MTKQTKPINAGTVTRFILLLLALLNSGLEMSGNSVLPVDKEGVSTFISLAFLGGASLWAYWKNNDVTKKARSKDE</sequence>
<dbReference type="STRING" id="1637975.AN957_10005"/>
<dbReference type="AlphaFoldDB" id="A0A0Q3SH99"/>
<reference evidence="6 7" key="1">
    <citation type="submission" date="2015-09" db="EMBL/GenBank/DDBJ databases">
        <title>Genome sequencing project for genomic taxonomy and phylogenomics of Bacillus-like bacteria.</title>
        <authorList>
            <person name="Liu B."/>
            <person name="Wang J."/>
            <person name="Zhu Y."/>
            <person name="Liu G."/>
            <person name="Chen Q."/>
            <person name="Chen Z."/>
            <person name="Lan J."/>
            <person name="Che J."/>
            <person name="Ge C."/>
            <person name="Shi H."/>
            <person name="Pan Z."/>
            <person name="Liu X."/>
        </authorList>
    </citation>
    <scope>NUCLEOTIDE SEQUENCE [LARGE SCALE GENOMIC DNA]</scope>
    <source>
        <strain evidence="6 7">FJAT-18043</strain>
    </source>
</reference>
<dbReference type="Proteomes" id="UP000050996">
    <property type="component" value="Unassembled WGS sequence"/>
</dbReference>
<dbReference type="RefSeq" id="WP_056683916.1">
    <property type="nucleotide sequence ID" value="NZ_LJIX01000006.1"/>
</dbReference>
<evidence type="ECO:0000256" key="4">
    <source>
        <dbReference type="ARBA" id="ARBA00023136"/>
    </source>
</evidence>
<keyword evidence="2 5" id="KW-0812">Transmembrane</keyword>
<dbReference type="PATRIC" id="fig|1637975.4.peg.1786"/>
<proteinExistence type="predicted"/>
<organism evidence="6 7">
    <name type="scientific">Cytobacillus solani</name>
    <dbReference type="NCBI Taxonomy" id="1637975"/>
    <lineage>
        <taxon>Bacteria</taxon>
        <taxon>Bacillati</taxon>
        <taxon>Bacillota</taxon>
        <taxon>Bacilli</taxon>
        <taxon>Bacillales</taxon>
        <taxon>Bacillaceae</taxon>
        <taxon>Cytobacillus</taxon>
    </lineage>
</organism>